<name>A0A4Q5E5V2_BACUN</name>
<reference evidence="1 2" key="1">
    <citation type="journal article" date="2019" name="Nat. Med.">
        <title>A library of human gut bacterial isolates paired with longitudinal multiomics data enables mechanistic microbiome research.</title>
        <authorList>
            <person name="Poyet M."/>
            <person name="Groussin M."/>
            <person name="Gibbons S.M."/>
            <person name="Avila-Pacheco J."/>
            <person name="Jiang X."/>
            <person name="Kearney S.M."/>
            <person name="Perrotta A.R."/>
            <person name="Berdy B."/>
            <person name="Zhao S."/>
            <person name="Lieberman T.D."/>
            <person name="Swanson P.K."/>
            <person name="Smith M."/>
            <person name="Roesemann S."/>
            <person name="Alexander J.E."/>
            <person name="Rich S.A."/>
            <person name="Livny J."/>
            <person name="Vlamakis H."/>
            <person name="Clish C."/>
            <person name="Bullock K."/>
            <person name="Deik A."/>
            <person name="Scott J."/>
            <person name="Pierce K.A."/>
            <person name="Xavier R.J."/>
            <person name="Alm E.J."/>
        </authorList>
    </citation>
    <scope>NUCLEOTIDE SEQUENCE [LARGE SCALE GENOMIC DNA]</scope>
    <source>
        <strain evidence="1 2">BIOML-A6</strain>
    </source>
</reference>
<sequence length="860" mass="92988">MKEYVAEPGGRYTYSDDILNLQELALSLSAIFDGCSDFIISGCEPDGANISPGYVWLGGKVRRFEGATDAAYPYYIYETNRHESVVYANDTNKRGRTCYLCAGSASVPDTEDSVTGKLPAFIEIREEYAPRFIDKFFGRYAVLLDTPFARQTVKKDLVLAGTVTAEKEFRSKTAVSVAGENGYMLRGIVKADGDASLGAYLSGLLVSEIVIRTDGTFSFMKQGKELARITENGISYGASLSDTARIGSLRIQGADLFNTADATDAGCVRVNHYGLNGGAAKYRDFAVHDGKACGVPILKVVGKNATVEVGGRLSVRSAGRGIELCNTSYTKEDPKLTNLLAWRDSAGAAIAAVGYDSTDSFRFVVRNTLGDIVLAPSGCVDVLGTLRVNGKSVAETYVTVTAYTQGMKGKVDKVTGKQLSTEDFTTEYKNKLDAITTGTIAGGGTGYVTSGAVAEALKMKLSADGNLSDVMDKAAARRNLDVYSKTDAGGVFLKISEGLQELVRLSAEEINSLSAEEAAALKARKQAAIRETLDAEKKGTGESKLAKASNLSDVADKGKARKNLEIYSTSEVDRMLAGKLGTDSAYEGVVFTAELRDKLLAIKTGSFAYTDENGKSHAQVEGYLPTSQVVKQLRLKADRLMAGYNASEQDAIAANLNLYTKGVSDSRFAKVESLFQDYITYLVSRGKTTAQAQQLLRERLNLLSRDETVRDYLRKDARLTDLALGGTEAQRQVCRTLGAAFAADYQPVLADTGWLQMAGSGSGTDTRGFFVRQIGNIVSIQGYINTARRDGSNWGGIVALIPNTIQPPRYSVRCTAADWNDDHKYNRGSSFVIYGGSRKVQLFERGMYNVNVELNFTYFI</sequence>
<organism evidence="1 2">
    <name type="scientific">Bacteroides uniformis</name>
    <dbReference type="NCBI Taxonomy" id="820"/>
    <lineage>
        <taxon>Bacteria</taxon>
        <taxon>Pseudomonadati</taxon>
        <taxon>Bacteroidota</taxon>
        <taxon>Bacteroidia</taxon>
        <taxon>Bacteroidales</taxon>
        <taxon>Bacteroidaceae</taxon>
        <taxon>Bacteroides</taxon>
    </lineage>
</organism>
<dbReference type="EMBL" id="WCTM01000007">
    <property type="protein sequence ID" value="KAB4241627.1"/>
    <property type="molecule type" value="Genomic_DNA"/>
</dbReference>
<evidence type="ECO:0000313" key="1">
    <source>
        <dbReference type="EMBL" id="KAB4241627.1"/>
    </source>
</evidence>
<dbReference type="RefSeq" id="WP_130081216.1">
    <property type="nucleotide sequence ID" value="NZ_RCXX01000007.1"/>
</dbReference>
<gene>
    <name evidence="1" type="ORF">GAP41_12845</name>
</gene>
<dbReference type="AlphaFoldDB" id="A0A4Q5E5V2"/>
<protein>
    <submittedName>
        <fullName evidence="1">Uncharacterized protein</fullName>
    </submittedName>
</protein>
<proteinExistence type="predicted"/>
<comment type="caution">
    <text evidence="1">The sequence shown here is derived from an EMBL/GenBank/DDBJ whole genome shotgun (WGS) entry which is preliminary data.</text>
</comment>
<evidence type="ECO:0000313" key="2">
    <source>
        <dbReference type="Proteomes" id="UP000431575"/>
    </source>
</evidence>
<accession>A0A4Q5E5V2</accession>
<dbReference type="Proteomes" id="UP000431575">
    <property type="component" value="Unassembled WGS sequence"/>
</dbReference>